<dbReference type="Gene3D" id="4.10.830.40">
    <property type="match status" value="1"/>
</dbReference>
<dbReference type="Pfam" id="PF00643">
    <property type="entry name" value="zf-B_box"/>
    <property type="match status" value="1"/>
</dbReference>
<keyword evidence="2" id="KW-0862">Zinc</keyword>
<evidence type="ECO:0000259" key="5">
    <source>
        <dbReference type="PROSITE" id="PS50853"/>
    </source>
</evidence>
<dbReference type="InterPro" id="IPR056072">
    <property type="entry name" value="SNTX_MACPF/CDC-like_dom"/>
</dbReference>
<evidence type="ECO:0000256" key="2">
    <source>
        <dbReference type="ARBA" id="ARBA00022833"/>
    </source>
</evidence>
<dbReference type="Gene3D" id="3.80.10.10">
    <property type="entry name" value="Ribonuclease Inhibitor"/>
    <property type="match status" value="1"/>
</dbReference>
<keyword evidence="1 3" id="KW-0863">Zinc-finger</keyword>
<feature type="domain" description="B box-type" evidence="4">
    <location>
        <begin position="243"/>
        <end position="283"/>
    </location>
</feature>
<feature type="domain" description="Fibronectin type-III" evidence="5">
    <location>
        <begin position="918"/>
        <end position="1013"/>
    </location>
</feature>
<dbReference type="PROSITE" id="PS50119">
    <property type="entry name" value="ZF_BBOX"/>
    <property type="match status" value="1"/>
</dbReference>
<dbReference type="InterPro" id="IPR048997">
    <property type="entry name" value="Stonustoxin-like_helical"/>
</dbReference>
<dbReference type="Gene3D" id="2.60.40.10">
    <property type="entry name" value="Immunoglobulins"/>
    <property type="match status" value="2"/>
</dbReference>
<reference evidence="6" key="1">
    <citation type="submission" date="2023-08" db="EMBL/GenBank/DDBJ databases">
        <title>Pelteobagrus vachellii genome.</title>
        <authorList>
            <person name="Liu H."/>
        </authorList>
    </citation>
    <scope>NUCLEOTIDE SEQUENCE</scope>
    <source>
        <strain evidence="6">PRFRI_2022a</strain>
        <tissue evidence="6">Muscle</tissue>
    </source>
</reference>
<dbReference type="CDD" id="cd19802">
    <property type="entry name" value="Bbox1_TRIM8-like"/>
    <property type="match status" value="1"/>
</dbReference>
<dbReference type="EMBL" id="JAVHJS010000002">
    <property type="protein sequence ID" value="KAK2865559.1"/>
    <property type="molecule type" value="Genomic_DNA"/>
</dbReference>
<dbReference type="InterPro" id="IPR013783">
    <property type="entry name" value="Ig-like_fold"/>
</dbReference>
<dbReference type="InterPro" id="IPR032675">
    <property type="entry name" value="LRR_dom_sf"/>
</dbReference>
<dbReference type="InterPro" id="IPR003961">
    <property type="entry name" value="FN3_dom"/>
</dbReference>
<dbReference type="SUPFAM" id="SSF52047">
    <property type="entry name" value="RNI-like"/>
    <property type="match status" value="2"/>
</dbReference>
<proteinExistence type="predicted"/>
<evidence type="ECO:0000259" key="4">
    <source>
        <dbReference type="PROSITE" id="PS50119"/>
    </source>
</evidence>
<dbReference type="InterPro" id="IPR040581">
    <property type="entry name" value="Thioredoxin_11"/>
</dbReference>
<dbReference type="PANTHER" id="PTHR31594:SF16">
    <property type="entry name" value="SI:CH211-281L24.3"/>
    <property type="match status" value="1"/>
</dbReference>
<dbReference type="InterPro" id="IPR000315">
    <property type="entry name" value="Znf_B-box"/>
</dbReference>
<keyword evidence="1 3" id="KW-0479">Metal-binding</keyword>
<dbReference type="Pfam" id="PF24674">
    <property type="entry name" value="MACPF_SNTX"/>
    <property type="match status" value="1"/>
</dbReference>
<name>A0AA88NWS4_TACVA</name>
<dbReference type="CDD" id="cd19769">
    <property type="entry name" value="Bbox2_TRIM16-like"/>
    <property type="match status" value="1"/>
</dbReference>
<evidence type="ECO:0000256" key="1">
    <source>
        <dbReference type="ARBA" id="ARBA00022771"/>
    </source>
</evidence>
<dbReference type="CDD" id="cd00063">
    <property type="entry name" value="FN3"/>
    <property type="match status" value="1"/>
</dbReference>
<dbReference type="Gene3D" id="1.20.58.1200">
    <property type="entry name" value="RNA silencing suppressor P21, N-terminal domain"/>
    <property type="match status" value="4"/>
</dbReference>
<organism evidence="6 7">
    <name type="scientific">Tachysurus vachellii</name>
    <name type="common">Darkbarbel catfish</name>
    <name type="synonym">Pelteobagrus vachellii</name>
    <dbReference type="NCBI Taxonomy" id="175792"/>
    <lineage>
        <taxon>Eukaryota</taxon>
        <taxon>Metazoa</taxon>
        <taxon>Chordata</taxon>
        <taxon>Craniata</taxon>
        <taxon>Vertebrata</taxon>
        <taxon>Euteleostomi</taxon>
        <taxon>Actinopterygii</taxon>
        <taxon>Neopterygii</taxon>
        <taxon>Teleostei</taxon>
        <taxon>Ostariophysi</taxon>
        <taxon>Siluriformes</taxon>
        <taxon>Bagridae</taxon>
        <taxon>Tachysurus</taxon>
    </lineage>
</organism>
<evidence type="ECO:0000256" key="3">
    <source>
        <dbReference type="PROSITE-ProRule" id="PRU00024"/>
    </source>
</evidence>
<dbReference type="Pfam" id="PF21109">
    <property type="entry name" value="Stonustoxin_helical"/>
    <property type="match status" value="1"/>
</dbReference>
<dbReference type="SUPFAM" id="SSF57845">
    <property type="entry name" value="B-box zinc-binding domain"/>
    <property type="match status" value="1"/>
</dbReference>
<dbReference type="Proteomes" id="UP001187315">
    <property type="component" value="Unassembled WGS sequence"/>
</dbReference>
<dbReference type="InterPro" id="IPR052090">
    <property type="entry name" value="Cytolytic_pore-forming_toxin"/>
</dbReference>
<comment type="caution">
    <text evidence="6">The sequence shown here is derived from an EMBL/GenBank/DDBJ whole genome shotgun (WGS) entry which is preliminary data.</text>
</comment>
<dbReference type="Pfam" id="PF18078">
    <property type="entry name" value="Thioredoxin_11"/>
    <property type="match status" value="1"/>
</dbReference>
<dbReference type="InterPro" id="IPR036116">
    <property type="entry name" value="FN3_sf"/>
</dbReference>
<accession>A0AA88NWS4</accession>
<dbReference type="GO" id="GO:0008270">
    <property type="term" value="F:zinc ion binding"/>
    <property type="evidence" value="ECO:0007669"/>
    <property type="project" value="UniProtKB-KW"/>
</dbReference>
<dbReference type="PANTHER" id="PTHR31594">
    <property type="entry name" value="AIG1-TYPE G DOMAIN-CONTAINING PROTEIN"/>
    <property type="match status" value="1"/>
</dbReference>
<dbReference type="SMART" id="SM00336">
    <property type="entry name" value="BBOX"/>
    <property type="match status" value="1"/>
</dbReference>
<dbReference type="PROSITE" id="PS50853">
    <property type="entry name" value="FN3"/>
    <property type="match status" value="1"/>
</dbReference>
<dbReference type="Gene3D" id="3.30.160.60">
    <property type="entry name" value="Classic Zinc Finger"/>
    <property type="match status" value="1"/>
</dbReference>
<keyword evidence="7" id="KW-1185">Reference proteome</keyword>
<protein>
    <submittedName>
        <fullName evidence="6">Uncharacterized protein</fullName>
    </submittedName>
</protein>
<evidence type="ECO:0000313" key="6">
    <source>
        <dbReference type="EMBL" id="KAK2865559.1"/>
    </source>
</evidence>
<gene>
    <name evidence="6" type="ORF">Q7C36_001615</name>
</gene>
<evidence type="ECO:0000313" key="7">
    <source>
        <dbReference type="Proteomes" id="UP001187315"/>
    </source>
</evidence>
<dbReference type="SUPFAM" id="SSF49265">
    <property type="entry name" value="Fibronectin type III"/>
    <property type="match status" value="1"/>
</dbReference>
<sequence>MSKRFFSPYVNEFCHSSPAPMWALGPTSDQLDEGSSFISRMNLEPGPSPCLSYRSDRSMGEPPRFSNKNIYPYIRMKLELGPSPCLSYSSGRSMGEPPRFSNENNLHIRMKLEPGPSPCLSYSSDRSMGEPPRFSNESIYPFIRTWEKQFSGPQFSKRFKTRPTLKKNMSLHNTLKQAGFGHELAQSYAVPGDMACDICTGKRMRAVKWCLTCSVAYCETHVRQHYTVVALQRHQLRDVTEDPETRICHLHYRALEVFCKTDQVFICFVCVMEKHKDHDIVLAKGGIHAAEEKLSAIPHQSAIHLERMHILSYIEELTARVKSLERAESELSHLSKRFFRGLQEAQDVTSEFVEVAALGRRLDLGMLYDCRSESFTSDIFLWEKNLLSSMKLSIPRLQSDVRILDGDSLQDRLTALDLSVSLRASVVSGMVEITGASEFINHPVQSQLQDRVTLHYRTSTRLDMLSHELLHKRFLLSLTGSTTATHVVVAVLYGSQAFFVFDSKKNRSTENTNLKDVFTKMIASSDHTELLSRLTEIEKTASFIDGVVLQSSVDTVLQNAGEVPLKVWLYPLKNLFQTSACVVKDISQDQLHKAENVLEKLKMDISFSQTLMSVVVGHDVFTQFPGVKDALFEFSSLLQQYQSIFQRKLASCIKTIRDTTALEKEEKLQDLLDESNQSPFGSECRRQWLQNKNAQVTALIQCKSASIKILNNQNDVQRFVQDSQADKVLGFIFTSLEGEDPFLSALRQNDKSVNIKELSRILDTSLEILSDLRSLILKKTTSESIQETTFIAASVTDFRFPAPAIHLYQSGELVSRNVKLHIKPNPSEIITVQQTRVTMKLQSLKTNTQYCRVEYRAVKEDRSPIDMKWRVISCTGENCVVSHLAPGTHYQLRYSLMDSNEMTDYSQVTEFQTAYRDRPGAPTVLKPNKDSLYIAWQRAESDEDSPVRYYMVEYLEAGLEGWQSVQTEGPVCECRISLPYSTCYRARVSAVYSNGDISTPSDETKVPVRVWSIDLSKRKASIFLEVLRQTTKKCVKLRDCTDEESEVKSFLQCLSYISQLSVDPPQTLKESLNAWRKNMTAFLINLCLQAAIHQKDSILETVQKLPLLCFKTYREQSAFLLDLYSCVTDYEARTGQKVRSALQAVYQKLPEIWSINLSEKKASFFLEVLKLQTVKKAVELRGWSEEENEIRSLLQCLPYISKLSFVPLHPQRKYPQERRKRVRRFLLDLCLQAALHQNEKIQTIVEKCFKTDKETSVFLLLFYNHIRSYEALEGRNVLPALQSVYSSLPKIWSINLSDKKASLFLEVLKLQPVKKAVELTGWSEDESELKILLQCLPYISQLRFGFGLHGKRRQKTTLQFLVKLIAGATERSVETGENFTELLVSLCSFRNFSFSGEDEEFDSVAHCNLLLDLYLHAKDYESETGRSVLSALRSVYESLPEVWTISLMDKKALLFLEVLKLQTVKKVVELTGWSNEKRKVRSFIQCLPRISQLRLCSDILVKMPQRMLLRSHTLVAFEELLLTESSTKKPERMTGKILTRLQFLLRHWKIQCLNLTEYKMADESLLDLLNPQGPLTVRFSEETLQKLATVVYELQDEDLTRRFLQNVSGDLSSCSLGWDVIHWFLQHHTITVDIRKSTIYQENLQDLLLVLDKAQLKGLKSSFVLSVMRKLYETGSAHIVSSLLNSTEKCINLENRQLNSVDCAALRFTLQHCTGVSLNLLWASVPEGELQSIVPLLSHVSHLRVDRLLLLRLLHCCNIPELQKEAAVLLSALHHKLDFSCQDALDLTADTTTFSLVLSSDDCRIISMAIQRAHIHIQLVIQDCEMEEAAVEELFPVLHTATLHCSKALLLRFLSHVDLGSEKECMRRAMALSQALRDKVDLSETQLNMQACKSLALVLEYSEELSQLDLSHCQISDDQLELLMPQLHKTSILDLSNNHITDIAARNIYNVLSINSNVQTVCLFNNRISDPSLFLQDKRFEIW</sequence>